<dbReference type="GO" id="GO:0005615">
    <property type="term" value="C:extracellular space"/>
    <property type="evidence" value="ECO:0007669"/>
    <property type="project" value="InterPro"/>
</dbReference>
<keyword evidence="8" id="KW-1185">Reference proteome</keyword>
<evidence type="ECO:0000256" key="2">
    <source>
        <dbReference type="ARBA" id="ARBA00022729"/>
    </source>
</evidence>
<organism evidence="7 8">
    <name type="scientific">Scyliorhinus torazame</name>
    <name type="common">Cloudy catshark</name>
    <name type="synonym">Catulus torazame</name>
    <dbReference type="NCBI Taxonomy" id="75743"/>
    <lineage>
        <taxon>Eukaryota</taxon>
        <taxon>Metazoa</taxon>
        <taxon>Chordata</taxon>
        <taxon>Craniata</taxon>
        <taxon>Vertebrata</taxon>
        <taxon>Chondrichthyes</taxon>
        <taxon>Elasmobranchii</taxon>
        <taxon>Galeomorphii</taxon>
        <taxon>Galeoidea</taxon>
        <taxon>Carcharhiniformes</taxon>
        <taxon>Scyliorhinidae</taxon>
        <taxon>Scyliorhinus</taxon>
    </lineage>
</organism>
<name>A0A401NVN0_SCYTO</name>
<dbReference type="InterPro" id="IPR000215">
    <property type="entry name" value="Serpin_fam"/>
</dbReference>
<dbReference type="InterPro" id="IPR042178">
    <property type="entry name" value="Serpin_sf_1"/>
</dbReference>
<evidence type="ECO:0000313" key="7">
    <source>
        <dbReference type="EMBL" id="GCB64933.1"/>
    </source>
</evidence>
<dbReference type="Pfam" id="PF00079">
    <property type="entry name" value="Serpin"/>
    <property type="match status" value="1"/>
</dbReference>
<proteinExistence type="inferred from homology"/>
<dbReference type="SUPFAM" id="SSF56574">
    <property type="entry name" value="Serpins"/>
    <property type="match status" value="1"/>
</dbReference>
<evidence type="ECO:0000256" key="4">
    <source>
        <dbReference type="RuleBase" id="RU000411"/>
    </source>
</evidence>
<dbReference type="OMA" id="METFHIN"/>
<dbReference type="PANTHER" id="PTHR11461">
    <property type="entry name" value="SERINE PROTEASE INHIBITOR, SERPIN"/>
    <property type="match status" value="1"/>
</dbReference>
<dbReference type="GO" id="GO:0004867">
    <property type="term" value="F:serine-type endopeptidase inhibitor activity"/>
    <property type="evidence" value="ECO:0007669"/>
    <property type="project" value="InterPro"/>
</dbReference>
<dbReference type="PRINTS" id="PR00780">
    <property type="entry name" value="LEUSERPINII"/>
</dbReference>
<comment type="caution">
    <text evidence="7">The sequence shown here is derived from an EMBL/GenBank/DDBJ whole genome shotgun (WGS) entry which is preliminary data.</text>
</comment>
<gene>
    <name evidence="7" type="ORF">scyTo_0009895</name>
</gene>
<feature type="domain" description="Serpin" evidence="6">
    <location>
        <begin position="68"/>
        <end position="405"/>
    </location>
</feature>
<dbReference type="AlphaFoldDB" id="A0A401NVN0"/>
<dbReference type="InterPro" id="IPR042185">
    <property type="entry name" value="Serpin_sf_2"/>
</dbReference>
<dbReference type="InterPro" id="IPR036186">
    <property type="entry name" value="Serpin_sf"/>
</dbReference>
<dbReference type="FunFam" id="3.30.497.10:FF:000001">
    <property type="entry name" value="Serine protease inhibitor"/>
    <property type="match status" value="1"/>
</dbReference>
<dbReference type="PANTHER" id="PTHR11461:SF191">
    <property type="entry name" value="PROTEIN Z-DEPENDENT PROTEASE INHIBITOR"/>
    <property type="match status" value="1"/>
</dbReference>
<keyword evidence="3" id="KW-0325">Glycoprotein</keyword>
<accession>A0A401NVN0</accession>
<evidence type="ECO:0000256" key="1">
    <source>
        <dbReference type="ARBA" id="ARBA00009500"/>
    </source>
</evidence>
<dbReference type="OrthoDB" id="10063692at2759"/>
<dbReference type="Gene3D" id="3.30.497.10">
    <property type="entry name" value="Antithrombin, subunit I, domain 2"/>
    <property type="match status" value="1"/>
</dbReference>
<comment type="similarity">
    <text evidence="1 4">Belongs to the serpin family.</text>
</comment>
<dbReference type="Gene3D" id="2.30.39.10">
    <property type="entry name" value="Alpha-1-antitrypsin, domain 1"/>
    <property type="match status" value="1"/>
</dbReference>
<protein>
    <recommendedName>
        <fullName evidence="6">Serpin domain-containing protein</fullName>
    </recommendedName>
</protein>
<dbReference type="InterPro" id="IPR023796">
    <property type="entry name" value="Serpin_dom"/>
</dbReference>
<dbReference type="STRING" id="75743.A0A401NVN0"/>
<dbReference type="SMART" id="SM00093">
    <property type="entry name" value="SERPIN"/>
    <property type="match status" value="1"/>
</dbReference>
<evidence type="ECO:0000256" key="5">
    <source>
        <dbReference type="SAM" id="MobiDB-lite"/>
    </source>
</evidence>
<feature type="compositionally biased region" description="Polar residues" evidence="5">
    <location>
        <begin position="14"/>
        <end position="34"/>
    </location>
</feature>
<dbReference type="EMBL" id="BFAA01004152">
    <property type="protein sequence ID" value="GCB64933.1"/>
    <property type="molecule type" value="Genomic_DNA"/>
</dbReference>
<keyword evidence="2" id="KW-0732">Signal</keyword>
<dbReference type="FunFam" id="2.30.39.10:FF:000003">
    <property type="entry name" value="alpha-1-antitrypsin isoform X1"/>
    <property type="match status" value="1"/>
</dbReference>
<reference evidence="7 8" key="1">
    <citation type="journal article" date="2018" name="Nat. Ecol. Evol.">
        <title>Shark genomes provide insights into elasmobranch evolution and the origin of vertebrates.</title>
        <authorList>
            <person name="Hara Y"/>
            <person name="Yamaguchi K"/>
            <person name="Onimaru K"/>
            <person name="Kadota M"/>
            <person name="Koyanagi M"/>
            <person name="Keeley SD"/>
            <person name="Tatsumi K"/>
            <person name="Tanaka K"/>
            <person name="Motone F"/>
            <person name="Kageyama Y"/>
            <person name="Nozu R"/>
            <person name="Adachi N"/>
            <person name="Nishimura O"/>
            <person name="Nakagawa R"/>
            <person name="Tanegashima C"/>
            <person name="Kiyatake I"/>
            <person name="Matsumoto R"/>
            <person name="Murakumo K"/>
            <person name="Nishida K"/>
            <person name="Terakita A"/>
            <person name="Kuratani S"/>
            <person name="Sato K"/>
            <person name="Hyodo S Kuraku.S."/>
        </authorList>
    </citation>
    <scope>NUCLEOTIDE SEQUENCE [LARGE SCALE GENOMIC DNA]</scope>
</reference>
<dbReference type="Proteomes" id="UP000288216">
    <property type="component" value="Unassembled WGS sequence"/>
</dbReference>
<feature type="region of interest" description="Disordered" evidence="5">
    <location>
        <begin position="14"/>
        <end position="51"/>
    </location>
</feature>
<evidence type="ECO:0000259" key="6">
    <source>
        <dbReference type="SMART" id="SM00093"/>
    </source>
</evidence>
<sequence>MCGEFMLTTIAQRLQSQSETRQGSKLQQPRNFSSDSEHDVEILPPPSEPAPDMQTIYTLTEKNSEFGFNLYRKIANLFEDNVFFSPISVSTTLAIVSLGAKRATRDDILQGLNIKDMVDTDNQYLLHTLFHWLQCNITRNTEFLITQGSSLFVQNDIDLKPTFIDNLSNFYDADIIPVNFQEAANTKDIINRYVRNRTNGKINKLLDTVDREMKLMFTNYILFQGKWIAPFDPNATTMGTFYVNAYTRIKVPMMFKAGTFFTAHDQTHSCIILKIPYRGSASMLVLISKDGQYLHLEDELTEELIAKWLKTLKPKRIELYFPKFKLDKSYNLERKLRQMGMIMPFTNAANFSGISSYQLKISKVIHKATIDVDERGTEAAAVTGVSAVPYSLPPVIKVLRVLAHH</sequence>
<evidence type="ECO:0000256" key="3">
    <source>
        <dbReference type="ARBA" id="ARBA00023180"/>
    </source>
</evidence>
<evidence type="ECO:0000313" key="8">
    <source>
        <dbReference type="Proteomes" id="UP000288216"/>
    </source>
</evidence>